<feature type="chain" id="PRO_5047242646" evidence="3">
    <location>
        <begin position="31"/>
        <end position="386"/>
    </location>
</feature>
<dbReference type="PROSITE" id="PS00134">
    <property type="entry name" value="TRYPSIN_HIS"/>
    <property type="match status" value="1"/>
</dbReference>
<dbReference type="Gene3D" id="2.40.10.10">
    <property type="entry name" value="Trypsin-like serine proteases"/>
    <property type="match status" value="2"/>
</dbReference>
<keyword evidence="1 3" id="KW-0732">Signal</keyword>
<evidence type="ECO:0000256" key="2">
    <source>
        <dbReference type="SAM" id="MobiDB-lite"/>
    </source>
</evidence>
<comment type="caution">
    <text evidence="4">The sequence shown here is derived from an EMBL/GenBank/DDBJ whole genome shotgun (WGS) entry which is preliminary data.</text>
</comment>
<protein>
    <submittedName>
        <fullName evidence="4">Peptidase</fullName>
    </submittedName>
</protein>
<accession>A0ABP6LBV0</accession>
<organism evidence="4 5">
    <name type="scientific">Streptosporangium longisporum</name>
    <dbReference type="NCBI Taxonomy" id="46187"/>
    <lineage>
        <taxon>Bacteria</taxon>
        <taxon>Bacillati</taxon>
        <taxon>Actinomycetota</taxon>
        <taxon>Actinomycetes</taxon>
        <taxon>Streptosporangiales</taxon>
        <taxon>Streptosporangiaceae</taxon>
        <taxon>Streptosporangium</taxon>
    </lineage>
</organism>
<feature type="region of interest" description="Disordered" evidence="2">
    <location>
        <begin position="31"/>
        <end position="94"/>
    </location>
</feature>
<dbReference type="InterPro" id="IPR050966">
    <property type="entry name" value="Glutamyl_endopeptidase"/>
</dbReference>
<dbReference type="RefSeq" id="WP_344906694.1">
    <property type="nucleotide sequence ID" value="NZ_BAAAWD010000029.1"/>
</dbReference>
<dbReference type="InterPro" id="IPR043504">
    <property type="entry name" value="Peptidase_S1_PA_chymotrypsin"/>
</dbReference>
<name>A0ABP6LBV0_9ACTN</name>
<proteinExistence type="predicted"/>
<evidence type="ECO:0000256" key="3">
    <source>
        <dbReference type="SAM" id="SignalP"/>
    </source>
</evidence>
<gene>
    <name evidence="4" type="ORF">GCM10017559_78690</name>
</gene>
<sequence length="386" mass="40220">MRRNARFVPVLGLVAGGTLLSTAIATGATAATGTGAGRTTGTTVSAGTERGTAAPVTTGDTARGRADRTGRAGTARAVPEPVEREAADTTAEQRTVRRYWTEARMEAAKPLAALVPTKDGARLTAAATRAQAAADPVSVPATTPDGETVTAVRGTAARPSNGAPWTRGGAIATTTGRVFFTYQGRNASCSASAVTSENRSTVITAGHCVRMGGAFHGNWVFVPGYRNGERPHGTWVATTLYTTPQWNNSEDVNHDVASAVVAPLNGRSLTDVVGGQGISFNQQRRRQMHSFGYPAGAPYDGSKLVYCAGRAFDDFMMTRDLGLNCTMTGGSSGGPWFLDFDESTGSGTLNSVNSFKYGFASGWMFGPYFGTEAQAVYEAAQTTGTP</sequence>
<evidence type="ECO:0000313" key="4">
    <source>
        <dbReference type="EMBL" id="GAA3038819.1"/>
    </source>
</evidence>
<dbReference type="Proteomes" id="UP001499930">
    <property type="component" value="Unassembled WGS sequence"/>
</dbReference>
<reference evidence="5" key="1">
    <citation type="journal article" date="2019" name="Int. J. Syst. Evol. Microbiol.">
        <title>The Global Catalogue of Microorganisms (GCM) 10K type strain sequencing project: providing services to taxonomists for standard genome sequencing and annotation.</title>
        <authorList>
            <consortium name="The Broad Institute Genomics Platform"/>
            <consortium name="The Broad Institute Genome Sequencing Center for Infectious Disease"/>
            <person name="Wu L."/>
            <person name="Ma J."/>
        </authorList>
    </citation>
    <scope>NUCLEOTIDE SEQUENCE [LARGE SCALE GENOMIC DNA]</scope>
    <source>
        <strain evidence="5">JCM 3106</strain>
    </source>
</reference>
<feature type="compositionally biased region" description="Low complexity" evidence="2">
    <location>
        <begin position="31"/>
        <end position="48"/>
    </location>
</feature>
<dbReference type="InterPro" id="IPR018114">
    <property type="entry name" value="TRYPSIN_HIS"/>
</dbReference>
<dbReference type="SUPFAM" id="SSF50494">
    <property type="entry name" value="Trypsin-like serine proteases"/>
    <property type="match status" value="1"/>
</dbReference>
<dbReference type="PANTHER" id="PTHR15462">
    <property type="entry name" value="SERINE PROTEASE"/>
    <property type="match status" value="1"/>
</dbReference>
<keyword evidence="5" id="KW-1185">Reference proteome</keyword>
<dbReference type="InterPro" id="IPR009003">
    <property type="entry name" value="Peptidase_S1_PA"/>
</dbReference>
<evidence type="ECO:0000313" key="5">
    <source>
        <dbReference type="Proteomes" id="UP001499930"/>
    </source>
</evidence>
<feature type="signal peptide" evidence="3">
    <location>
        <begin position="1"/>
        <end position="30"/>
    </location>
</feature>
<evidence type="ECO:0000256" key="1">
    <source>
        <dbReference type="ARBA" id="ARBA00022729"/>
    </source>
</evidence>
<dbReference type="EMBL" id="BAAAWD010000029">
    <property type="protein sequence ID" value="GAA3038819.1"/>
    <property type="molecule type" value="Genomic_DNA"/>
</dbReference>